<name>A0A6S6S0I8_9BACT</name>
<feature type="domain" description="HTH araC/xylS-type" evidence="4">
    <location>
        <begin position="189"/>
        <end position="294"/>
    </location>
</feature>
<evidence type="ECO:0000256" key="3">
    <source>
        <dbReference type="ARBA" id="ARBA00023163"/>
    </source>
</evidence>
<accession>A0A6S6S0I8</accession>
<keyword evidence="3" id="KW-0804">Transcription</keyword>
<protein>
    <recommendedName>
        <fullName evidence="4">HTH araC/xylS-type domain-containing protein</fullName>
    </recommendedName>
</protein>
<keyword evidence="2" id="KW-0238">DNA-binding</keyword>
<dbReference type="PROSITE" id="PS01124">
    <property type="entry name" value="HTH_ARAC_FAMILY_2"/>
    <property type="match status" value="1"/>
</dbReference>
<dbReference type="GO" id="GO:0043565">
    <property type="term" value="F:sequence-specific DNA binding"/>
    <property type="evidence" value="ECO:0007669"/>
    <property type="project" value="InterPro"/>
</dbReference>
<dbReference type="InterPro" id="IPR009057">
    <property type="entry name" value="Homeodomain-like_sf"/>
</dbReference>
<dbReference type="PANTHER" id="PTHR43280">
    <property type="entry name" value="ARAC-FAMILY TRANSCRIPTIONAL REGULATOR"/>
    <property type="match status" value="1"/>
</dbReference>
<dbReference type="PRINTS" id="PR00032">
    <property type="entry name" value="HTHARAC"/>
</dbReference>
<evidence type="ECO:0000313" key="5">
    <source>
        <dbReference type="EMBL" id="CAA6798429.1"/>
    </source>
</evidence>
<gene>
    <name evidence="5" type="ORF">HELGO_WM27718</name>
</gene>
<organism evidence="5">
    <name type="scientific">uncultured Aureispira sp</name>
    <dbReference type="NCBI Taxonomy" id="1331704"/>
    <lineage>
        <taxon>Bacteria</taxon>
        <taxon>Pseudomonadati</taxon>
        <taxon>Bacteroidota</taxon>
        <taxon>Saprospiria</taxon>
        <taxon>Saprospirales</taxon>
        <taxon>Saprospiraceae</taxon>
        <taxon>Aureispira</taxon>
        <taxon>environmental samples</taxon>
    </lineage>
</organism>
<evidence type="ECO:0000256" key="2">
    <source>
        <dbReference type="ARBA" id="ARBA00023125"/>
    </source>
</evidence>
<dbReference type="InterPro" id="IPR018060">
    <property type="entry name" value="HTH_AraC"/>
</dbReference>
<dbReference type="AlphaFoldDB" id="A0A6S6S0I8"/>
<keyword evidence="1" id="KW-0805">Transcription regulation</keyword>
<dbReference type="Gene3D" id="1.10.10.60">
    <property type="entry name" value="Homeodomain-like"/>
    <property type="match status" value="1"/>
</dbReference>
<dbReference type="EMBL" id="CACVAQ010000003">
    <property type="protein sequence ID" value="CAA6798429.1"/>
    <property type="molecule type" value="Genomic_DNA"/>
</dbReference>
<dbReference type="Pfam" id="PF12833">
    <property type="entry name" value="HTH_18"/>
    <property type="match status" value="1"/>
</dbReference>
<dbReference type="PANTHER" id="PTHR43280:SF32">
    <property type="entry name" value="TRANSCRIPTIONAL REGULATORY PROTEIN"/>
    <property type="match status" value="1"/>
</dbReference>
<proteinExistence type="predicted"/>
<dbReference type="InterPro" id="IPR020449">
    <property type="entry name" value="Tscrpt_reg_AraC-type_HTH"/>
</dbReference>
<evidence type="ECO:0000256" key="1">
    <source>
        <dbReference type="ARBA" id="ARBA00023015"/>
    </source>
</evidence>
<dbReference type="GO" id="GO:0003700">
    <property type="term" value="F:DNA-binding transcription factor activity"/>
    <property type="evidence" value="ECO:0007669"/>
    <property type="project" value="InterPro"/>
</dbReference>
<dbReference type="SMART" id="SM00342">
    <property type="entry name" value="HTH_ARAC"/>
    <property type="match status" value="1"/>
</dbReference>
<reference evidence="5" key="1">
    <citation type="submission" date="2020-01" db="EMBL/GenBank/DDBJ databases">
        <authorList>
            <person name="Meier V. D."/>
            <person name="Meier V D."/>
        </authorList>
    </citation>
    <scope>NUCLEOTIDE SEQUENCE</scope>
    <source>
        <strain evidence="5">HLG_WM_MAG_10</strain>
    </source>
</reference>
<dbReference type="SUPFAM" id="SSF46689">
    <property type="entry name" value="Homeodomain-like"/>
    <property type="match status" value="1"/>
</dbReference>
<evidence type="ECO:0000259" key="4">
    <source>
        <dbReference type="PROSITE" id="PS01124"/>
    </source>
</evidence>
<sequence length="298" mass="35460">MKHFKDIKSLSKIYDIDLKHSYIDIQKYEDVNRKKLIKNKPISFDFYKISFVKNFNGFIQIDNTKFDGENGVLHFVEPSQVYTCNSTNPWKGYQILIHADIFKEHFAHKKISTYDFFSYEVNETLLLIQEEENLVNNLMEMAWKEFNTKEDTFSVPIILSYISTLLNLTERFYARQFDTRKKLYNQLSSKFFQLLKTYYSNTTSLDIQQPTVQFFANHLNVTPNYLSDTIKHHYGKPALAIIHDFIIEEAKTQLIRSNYTVSEISYRLGFEYPNYFSKLFKRKTDLSPTEYRKSVKSI</sequence>